<dbReference type="PANTHER" id="PTHR23033:SF14">
    <property type="entry name" value="GLYCOPROTEIN-N-ACETYLGALACTOSAMINE 3-BETA-GALACTOSYLTRANSFERASE 1-RELATED"/>
    <property type="match status" value="1"/>
</dbReference>
<evidence type="ECO:0000256" key="4">
    <source>
        <dbReference type="ARBA" id="ARBA00022968"/>
    </source>
</evidence>
<name>A0ABD3WP41_SINWO</name>
<organism evidence="8 9">
    <name type="scientific">Sinanodonta woodiana</name>
    <name type="common">Chinese pond mussel</name>
    <name type="synonym">Anodonta woodiana</name>
    <dbReference type="NCBI Taxonomy" id="1069815"/>
    <lineage>
        <taxon>Eukaryota</taxon>
        <taxon>Metazoa</taxon>
        <taxon>Spiralia</taxon>
        <taxon>Lophotrochozoa</taxon>
        <taxon>Mollusca</taxon>
        <taxon>Bivalvia</taxon>
        <taxon>Autobranchia</taxon>
        <taxon>Heteroconchia</taxon>
        <taxon>Palaeoheterodonta</taxon>
        <taxon>Unionida</taxon>
        <taxon>Unionoidea</taxon>
        <taxon>Unionidae</taxon>
        <taxon>Unioninae</taxon>
        <taxon>Sinanodonta</taxon>
    </lineage>
</organism>
<evidence type="ECO:0000256" key="5">
    <source>
        <dbReference type="ARBA" id="ARBA00022989"/>
    </source>
</evidence>
<comment type="caution">
    <text evidence="8">The sequence shown here is derived from an EMBL/GenBank/DDBJ whole genome shotgun (WGS) entry which is preliminary data.</text>
</comment>
<protein>
    <submittedName>
        <fullName evidence="8">Uncharacterized protein</fullName>
    </submittedName>
</protein>
<comment type="subcellular location">
    <subcellularLocation>
        <location evidence="1">Membrane</location>
        <topology evidence="1">Single-pass type II membrane protein</topology>
    </subcellularLocation>
</comment>
<evidence type="ECO:0000256" key="2">
    <source>
        <dbReference type="ARBA" id="ARBA00006462"/>
    </source>
</evidence>
<evidence type="ECO:0000256" key="7">
    <source>
        <dbReference type="SAM" id="SignalP"/>
    </source>
</evidence>
<evidence type="ECO:0000256" key="1">
    <source>
        <dbReference type="ARBA" id="ARBA00004606"/>
    </source>
</evidence>
<sequence>MILIYAFVFLFFFPVRPLSFSKADETAVNNTIAKRCNKHYFIMTTDLHIPNIINSEHPDNRSYLIHKVRNVFEFIHDNYMDDVDWVFKAGDATYAIVENLRFLLSHYNASKPGSLGFLFDKFITNGFMSGGAAYVLCIQSIRQLVQNGLPENKCPALKKEELPGLGEDFGRNCCNQFTNTFRYMNPRLLRLADHLLYTTLVYGRTLPRQVMQVRQYRP</sequence>
<evidence type="ECO:0000256" key="6">
    <source>
        <dbReference type="ARBA" id="ARBA00023136"/>
    </source>
</evidence>
<keyword evidence="6" id="KW-0472">Membrane</keyword>
<feature type="signal peptide" evidence="7">
    <location>
        <begin position="1"/>
        <end position="17"/>
    </location>
</feature>
<comment type="similarity">
    <text evidence="2">Belongs to the glycosyltransferase 31 family. Beta3-Gal-T subfamily.</text>
</comment>
<evidence type="ECO:0000256" key="3">
    <source>
        <dbReference type="ARBA" id="ARBA00022692"/>
    </source>
</evidence>
<evidence type="ECO:0000313" key="8">
    <source>
        <dbReference type="EMBL" id="KAL3874492.1"/>
    </source>
</evidence>
<feature type="chain" id="PRO_5044740988" evidence="7">
    <location>
        <begin position="18"/>
        <end position="218"/>
    </location>
</feature>
<evidence type="ECO:0000313" key="9">
    <source>
        <dbReference type="Proteomes" id="UP001634394"/>
    </source>
</evidence>
<keyword evidence="5" id="KW-1133">Transmembrane helix</keyword>
<dbReference type="GO" id="GO:0016020">
    <property type="term" value="C:membrane"/>
    <property type="evidence" value="ECO:0007669"/>
    <property type="project" value="UniProtKB-SubCell"/>
</dbReference>
<dbReference type="InterPro" id="IPR026050">
    <property type="entry name" value="C1GALT1/C1GALT1_chp1"/>
</dbReference>
<keyword evidence="7" id="KW-0732">Signal</keyword>
<keyword evidence="9" id="KW-1185">Reference proteome</keyword>
<accession>A0ABD3WP41</accession>
<dbReference type="EMBL" id="JBJQND010000006">
    <property type="protein sequence ID" value="KAL3874492.1"/>
    <property type="molecule type" value="Genomic_DNA"/>
</dbReference>
<reference evidence="8 9" key="1">
    <citation type="submission" date="2024-11" db="EMBL/GenBank/DDBJ databases">
        <title>Chromosome-level genome assembly of the freshwater bivalve Anodonta woodiana.</title>
        <authorList>
            <person name="Chen X."/>
        </authorList>
    </citation>
    <scope>NUCLEOTIDE SEQUENCE [LARGE SCALE GENOMIC DNA]</scope>
    <source>
        <strain evidence="8">MN2024</strain>
        <tissue evidence="8">Gills</tissue>
    </source>
</reference>
<dbReference type="Proteomes" id="UP001634394">
    <property type="component" value="Unassembled WGS sequence"/>
</dbReference>
<keyword evidence="4" id="KW-0735">Signal-anchor</keyword>
<dbReference type="PANTHER" id="PTHR23033">
    <property type="entry name" value="BETA1,3-GALACTOSYLTRANSFERASE"/>
    <property type="match status" value="1"/>
</dbReference>
<gene>
    <name evidence="8" type="ORF">ACJMK2_037501</name>
</gene>
<proteinExistence type="inferred from homology"/>
<dbReference type="Gene3D" id="3.90.550.50">
    <property type="match status" value="1"/>
</dbReference>
<dbReference type="AlphaFoldDB" id="A0ABD3WP41"/>
<keyword evidence="3" id="KW-0812">Transmembrane</keyword>